<evidence type="ECO:0000313" key="2">
    <source>
        <dbReference type="Proteomes" id="UP001175000"/>
    </source>
</evidence>
<keyword evidence="2" id="KW-1185">Reference proteome</keyword>
<dbReference type="Proteomes" id="UP001175000">
    <property type="component" value="Unassembled WGS sequence"/>
</dbReference>
<accession>A0AA39X4I9</accession>
<reference evidence="1" key="1">
    <citation type="submission" date="2023-06" db="EMBL/GenBank/DDBJ databases">
        <title>Genome-scale phylogeny and comparative genomics of the fungal order Sordariales.</title>
        <authorList>
            <consortium name="Lawrence Berkeley National Laboratory"/>
            <person name="Hensen N."/>
            <person name="Bonometti L."/>
            <person name="Westerberg I."/>
            <person name="Brannstrom I.O."/>
            <person name="Guillou S."/>
            <person name="Cros-Aarteil S."/>
            <person name="Calhoun S."/>
            <person name="Haridas S."/>
            <person name="Kuo A."/>
            <person name="Mondo S."/>
            <person name="Pangilinan J."/>
            <person name="Riley R."/>
            <person name="Labutti K."/>
            <person name="Andreopoulos B."/>
            <person name="Lipzen A."/>
            <person name="Chen C."/>
            <person name="Yanf M."/>
            <person name="Daum C."/>
            <person name="Ng V."/>
            <person name="Clum A."/>
            <person name="Steindorff A."/>
            <person name="Ohm R."/>
            <person name="Martin F."/>
            <person name="Silar P."/>
            <person name="Natvig D."/>
            <person name="Lalanne C."/>
            <person name="Gautier V."/>
            <person name="Ament-Velasquez S.L."/>
            <person name="Kruys A."/>
            <person name="Hutchinson M.I."/>
            <person name="Powell A.J."/>
            <person name="Barry K."/>
            <person name="Miller A.N."/>
            <person name="Grigoriev I.V."/>
            <person name="Debuchy R."/>
            <person name="Gladieux P."/>
            <person name="Thoren M.H."/>
            <person name="Johannesson H."/>
        </authorList>
    </citation>
    <scope>NUCLEOTIDE SEQUENCE</scope>
    <source>
        <strain evidence="1">CBS 606.72</strain>
    </source>
</reference>
<gene>
    <name evidence="1" type="ORF">B0T14DRAFT_129985</name>
</gene>
<evidence type="ECO:0000313" key="1">
    <source>
        <dbReference type="EMBL" id="KAK0627179.1"/>
    </source>
</evidence>
<dbReference type="EMBL" id="JAULSU010000002">
    <property type="protein sequence ID" value="KAK0627179.1"/>
    <property type="molecule type" value="Genomic_DNA"/>
</dbReference>
<comment type="caution">
    <text evidence="1">The sequence shown here is derived from an EMBL/GenBank/DDBJ whole genome shotgun (WGS) entry which is preliminary data.</text>
</comment>
<organism evidence="1 2">
    <name type="scientific">Immersiella caudata</name>
    <dbReference type="NCBI Taxonomy" id="314043"/>
    <lineage>
        <taxon>Eukaryota</taxon>
        <taxon>Fungi</taxon>
        <taxon>Dikarya</taxon>
        <taxon>Ascomycota</taxon>
        <taxon>Pezizomycotina</taxon>
        <taxon>Sordariomycetes</taxon>
        <taxon>Sordariomycetidae</taxon>
        <taxon>Sordariales</taxon>
        <taxon>Lasiosphaeriaceae</taxon>
        <taxon>Immersiella</taxon>
    </lineage>
</organism>
<protein>
    <submittedName>
        <fullName evidence="1">Uncharacterized protein</fullName>
    </submittedName>
</protein>
<sequence>MAKLGGITASLPCRNAATPAPVMTRDYIIYLFQSETSNHISNCSYRNLSNSAATTYLPKLPTSSSVGQLLRASLIACTLSAPVPCPLRRPSSRYREPPRRTCTGPPWLGKTTERCPLCFPVHSTSVYLEGHENEIRLATPCHRRLQLAVVGHQARLYCGTCDVMLDRRGRRGR</sequence>
<dbReference type="AlphaFoldDB" id="A0AA39X4I9"/>
<name>A0AA39X4I9_9PEZI</name>
<proteinExistence type="predicted"/>